<protein>
    <recommendedName>
        <fullName evidence="10">PHD-finger domain-containing protein</fullName>
    </recommendedName>
</protein>
<dbReference type="CDD" id="cd15545">
    <property type="entry name" value="PHD_BAZ2A_like"/>
    <property type="match status" value="1"/>
</dbReference>
<feature type="compositionally biased region" description="Basic residues" evidence="5">
    <location>
        <begin position="2172"/>
        <end position="2186"/>
    </location>
</feature>
<feature type="domain" description="RING-type" evidence="7">
    <location>
        <begin position="1405"/>
        <end position="1447"/>
    </location>
</feature>
<dbReference type="VEuPathDB" id="ToxoDB:BESB_065130"/>
<evidence type="ECO:0000259" key="7">
    <source>
        <dbReference type="PROSITE" id="PS50089"/>
    </source>
</evidence>
<feature type="compositionally biased region" description="Low complexity" evidence="5">
    <location>
        <begin position="646"/>
        <end position="671"/>
    </location>
</feature>
<dbReference type="SMART" id="SM00249">
    <property type="entry name" value="PHD"/>
    <property type="match status" value="1"/>
</dbReference>
<dbReference type="PANTHER" id="PTHR47177">
    <property type="entry name" value="F18C1.6 PROTEIN"/>
    <property type="match status" value="1"/>
</dbReference>
<dbReference type="CDD" id="cd23130">
    <property type="entry name" value="RING-HC_EHV1-like"/>
    <property type="match status" value="1"/>
</dbReference>
<dbReference type="OrthoDB" id="365591at2759"/>
<dbReference type="PROSITE" id="PS00518">
    <property type="entry name" value="ZF_RING_1"/>
    <property type="match status" value="1"/>
</dbReference>
<proteinExistence type="predicted"/>
<feature type="compositionally biased region" description="Polar residues" evidence="5">
    <location>
        <begin position="499"/>
        <end position="511"/>
    </location>
</feature>
<dbReference type="EMBL" id="NWUJ01000006">
    <property type="protein sequence ID" value="PFH34482.1"/>
    <property type="molecule type" value="Genomic_DNA"/>
</dbReference>
<evidence type="ECO:0000256" key="4">
    <source>
        <dbReference type="PROSITE-ProRule" id="PRU00175"/>
    </source>
</evidence>
<feature type="region of interest" description="Disordered" evidence="5">
    <location>
        <begin position="1161"/>
        <end position="1262"/>
    </location>
</feature>
<dbReference type="InterPro" id="IPR001965">
    <property type="entry name" value="Znf_PHD"/>
</dbReference>
<feature type="region of interest" description="Disordered" evidence="5">
    <location>
        <begin position="1881"/>
        <end position="2186"/>
    </location>
</feature>
<dbReference type="PANTHER" id="PTHR47177:SF3">
    <property type="entry name" value="F18C1.6 PROTEIN"/>
    <property type="match status" value="1"/>
</dbReference>
<feature type="compositionally biased region" description="Low complexity" evidence="5">
    <location>
        <begin position="251"/>
        <end position="268"/>
    </location>
</feature>
<feature type="compositionally biased region" description="Polar residues" evidence="5">
    <location>
        <begin position="237"/>
        <end position="247"/>
    </location>
</feature>
<evidence type="ECO:0000256" key="5">
    <source>
        <dbReference type="SAM" id="MobiDB-lite"/>
    </source>
</evidence>
<feature type="compositionally biased region" description="Low complexity" evidence="5">
    <location>
        <begin position="1469"/>
        <end position="1483"/>
    </location>
</feature>
<evidence type="ECO:0000256" key="1">
    <source>
        <dbReference type="ARBA" id="ARBA00022723"/>
    </source>
</evidence>
<feature type="region of interest" description="Disordered" evidence="5">
    <location>
        <begin position="1461"/>
        <end position="1484"/>
    </location>
</feature>
<evidence type="ECO:0000256" key="2">
    <source>
        <dbReference type="ARBA" id="ARBA00022771"/>
    </source>
</evidence>
<dbReference type="InterPro" id="IPR017907">
    <property type="entry name" value="Znf_RING_CS"/>
</dbReference>
<dbReference type="InterPro" id="IPR011011">
    <property type="entry name" value="Znf_FYVE_PHD"/>
</dbReference>
<feature type="compositionally biased region" description="Basic residues" evidence="5">
    <location>
        <begin position="1740"/>
        <end position="1753"/>
    </location>
</feature>
<dbReference type="Proteomes" id="UP000224006">
    <property type="component" value="Chromosome VI"/>
</dbReference>
<feature type="region of interest" description="Disordered" evidence="5">
    <location>
        <begin position="1653"/>
        <end position="1700"/>
    </location>
</feature>
<evidence type="ECO:0008006" key="10">
    <source>
        <dbReference type="Google" id="ProtNLM"/>
    </source>
</evidence>
<feature type="compositionally biased region" description="Polar residues" evidence="5">
    <location>
        <begin position="2034"/>
        <end position="2046"/>
    </location>
</feature>
<feature type="compositionally biased region" description="Basic and acidic residues" evidence="5">
    <location>
        <begin position="2068"/>
        <end position="2081"/>
    </location>
</feature>
<feature type="domain" description="PHD-type" evidence="6">
    <location>
        <begin position="1571"/>
        <end position="1621"/>
    </location>
</feature>
<feature type="compositionally biased region" description="Basic and acidic residues" evidence="5">
    <location>
        <begin position="1190"/>
        <end position="1208"/>
    </location>
</feature>
<feature type="compositionally biased region" description="Basic and acidic residues" evidence="5">
    <location>
        <begin position="769"/>
        <end position="788"/>
    </location>
</feature>
<feature type="compositionally biased region" description="Low complexity" evidence="5">
    <location>
        <begin position="1680"/>
        <end position="1700"/>
    </location>
</feature>
<feature type="compositionally biased region" description="Basic and acidic residues" evidence="5">
    <location>
        <begin position="193"/>
        <end position="209"/>
    </location>
</feature>
<dbReference type="Gene3D" id="3.30.40.10">
    <property type="entry name" value="Zinc/RING finger domain, C3HC4 (zinc finger)"/>
    <property type="match status" value="2"/>
</dbReference>
<feature type="compositionally biased region" description="Low complexity" evidence="5">
    <location>
        <begin position="482"/>
        <end position="498"/>
    </location>
</feature>
<feature type="region of interest" description="Disordered" evidence="5">
    <location>
        <begin position="1828"/>
        <end position="1847"/>
    </location>
</feature>
<feature type="region of interest" description="Disordered" evidence="5">
    <location>
        <begin position="826"/>
        <end position="903"/>
    </location>
</feature>
<feature type="region of interest" description="Disordered" evidence="5">
    <location>
        <begin position="407"/>
        <end position="432"/>
    </location>
</feature>
<feature type="region of interest" description="Disordered" evidence="5">
    <location>
        <begin position="1042"/>
        <end position="1062"/>
    </location>
</feature>
<feature type="compositionally biased region" description="Basic and acidic residues" evidence="5">
    <location>
        <begin position="74"/>
        <end position="95"/>
    </location>
</feature>
<feature type="compositionally biased region" description="Acidic residues" evidence="5">
    <location>
        <begin position="1960"/>
        <end position="1973"/>
    </location>
</feature>
<feature type="compositionally biased region" description="Basic and acidic residues" evidence="5">
    <location>
        <begin position="333"/>
        <end position="348"/>
    </location>
</feature>
<feature type="region of interest" description="Disordered" evidence="5">
    <location>
        <begin position="189"/>
        <end position="354"/>
    </location>
</feature>
<dbReference type="Pfam" id="PF13639">
    <property type="entry name" value="zf-RING_2"/>
    <property type="match status" value="1"/>
</dbReference>
<dbReference type="KEGG" id="bbes:BESB_065130"/>
<feature type="compositionally biased region" description="Basic and acidic residues" evidence="5">
    <location>
        <begin position="2051"/>
        <end position="2060"/>
    </location>
</feature>
<dbReference type="RefSeq" id="XP_029218491.1">
    <property type="nucleotide sequence ID" value="XM_029364908.1"/>
</dbReference>
<sequence>MSLELQFKHPSLACWLPVNHPRLPPGLRCPVASSRGIRDRGPTQDLFDAFRFGATQLVGELGVAGSKASPPEPADGHSSHDLQRGGAESDRDRKSPTPSQSAKGRCSCSLLPLQETVREPFIDLLRLAPNEQIVFGRKPGLDASSSLPARPCAAPLSSSQAASAGCPASRSFTSASCLSAFRFGCAPQVRSPDSGERGEGATWCRDERPSSGLRAAQAPVSSAEGPGSSAAWAGRLSDSSRGSSVPSASKRCSFSPPRASSRPSTGSSDFDLPPTQLLALFDDRKSITQRSQRRSRPSATCSSRERSCSEEPRPCLKSPSAGSFPSFSSLESRSGEDPTPREAERREQPPLLRAASDSVHTVYLPSLDPLLSRRHFCITRLESGPSISQRLSGDAAQTPCFVLTSKAGSRKARGASQNGPRGAREHPGADLTKAFDNGLQGLILVNSSSSRSAPLDLRPRVNLLAPAVRAAVKAAIAAAGESEESPSSLSLSPQEASVGSPTHLESTTEVSTGGPRRTTPEFTYTHFVYQPHILQDGDQIYIPVDDSFVKRVGKGDSMDAFLRKENCCPPSNSAAKPASGRQTASEDIFPAAASRGAQSLKTSSCRSCGQETPLFCFRYVFRAPASPPPASSRVLPTCPAAALSAPDSSSSLSSPGASSPPSLPGATLAPSRPQLRPCVSDPPPACSSQAASPSSAFPGLSLSCPSSLVKRVRFSFGSPKAPAAAWRPLLRAQDGGETLQGFWGGDAVASAPPEPHWLGLAEKGGGAECCKKEGDAKQRPRGGKEERPLSTAGQGACASGASLRSFLFSMRETWQEETVSSDRDIVAGADEPLWRPKQRGEEGELDATRWGKSATSSGEEEPERANVRFPGACRKRRRRVIDDEGPEEDGGPLPKQEGKGIVGIEDSYQFSAAATRREADEERDACVMLEAMHAPQRAQKATFRAHPSSPLAHVVASARGSERDVEDYLRFLPEACSASPSRQGEQENQPLLKGATYDGERENCLPQVVYSTGTVLAAHGAEVGGAAQGDDDLEELKELLFDSGDEGAGPEEGRGGIRDATRCNNEIDEITLLSGEDGEASSSGSERRCGLSTRFRGGGACDVSDAAQESSEADDFEPRARQSAPSRLRGCLERRASLSHAAEEDEGGEMGFFGSGRILRRRSTSARGPDLGVEPVESGCQYGSAQAEARPQREELSRVGSEEVRGARDSGGGGCVGDEDAVDRGAARPADNAQRETRRTSRNSEEDVHAARAGGRRSTAMNLADEIDDILNTDFTTVEETDLGGREDWTPPALPLAARHPTRGAGARSPFPSRAAHATPEASPISSRLSPSSSRLSLRLGSPSPAAVASAAAVAPLCSSPSVAAAASLFSAPSSSPPALGSAAAAAPPKAGEAEGLFCAAGDICAICTEELFQRDEIGTLPSCPHQFCFTCISRWGGIRNHCPLCKQEFTRILRHHFAVPPRRRSSSSHRPSASSCGSSPSSQRAVAASSGLVVAPSSARRSVSSPLPSTASPHRVRLVLDGVVRVVRRVSAGHGQAEVEANDAVVALLVTEEEGTLEGASSRIEVFPAPGGCQVCGRDTDWDNLLLCDGCEDGYHLYCLTPRFLAVPEGAWYCLRCREVSSTAEATTRETIARERTRLLSAASMSYFLNDDDADVDLPQDEPAGGGEERRRSERTRRPASPSVAAFSSPSNFASSSSAGALRPRLRGLSLPASAAVAREATAEGDEEGSRRVFALFRGRQRRRGASRRLRPSRSPTGLSASPSPATDERRGAAAAPSARVAPYNAFAFARFRTPTETLASHERRRRLPSPFRNSVNRLPTVNERCTSCGSEASRGASPQQAPETSRLAVRAIIRGSDAEGAAQEDGRLGVLRRRAEERQRRWREVVPSSDEDSESGGWRRCPAPLAQPSRPVPASRQASLEPSAVGGGAVSEASARQWLEGRSRSRRGVTRRRAREADFDDDEEDESDDLDGFVVKDDEVDYSSADSSSEEEASCGESSSCSDSDRDEELLRRRRRRSRRRLSRAPRRSRKQSPCAQAARSSSAYGPERVGDAARHPTPEGANRPAAREAEARRSEGNRRTKRPQGRPAPAVRPDQRGTGEAGPGRGDARRTPTAEQRTLSHYFSSGGGATAGGLGGGRGAASGAPKPLKSRAEAAEKEGGLGTEEAQANRRRCSVQRRPPRLR</sequence>
<feature type="compositionally biased region" description="Basic and acidic residues" evidence="5">
    <location>
        <begin position="2153"/>
        <end position="2162"/>
    </location>
</feature>
<keyword evidence="2 4" id="KW-0863">Zinc-finger</keyword>
<dbReference type="Pfam" id="PF00628">
    <property type="entry name" value="PHD"/>
    <property type="match status" value="1"/>
</dbReference>
<dbReference type="GO" id="GO:0008270">
    <property type="term" value="F:zinc ion binding"/>
    <property type="evidence" value="ECO:0007669"/>
    <property type="project" value="UniProtKB-KW"/>
</dbReference>
<feature type="compositionally biased region" description="Basic residues" evidence="5">
    <location>
        <begin position="1946"/>
        <end position="1956"/>
    </location>
</feature>
<dbReference type="SUPFAM" id="SSF57903">
    <property type="entry name" value="FYVE/PHD zinc finger"/>
    <property type="match status" value="1"/>
</dbReference>
<feature type="compositionally biased region" description="Basic and acidic residues" evidence="5">
    <location>
        <begin position="1233"/>
        <end position="1250"/>
    </location>
</feature>
<dbReference type="InterPro" id="IPR019787">
    <property type="entry name" value="Znf_PHD-finger"/>
</dbReference>
<feature type="region of interest" description="Disordered" evidence="5">
    <location>
        <begin position="1097"/>
        <end position="1128"/>
    </location>
</feature>
<keyword evidence="9" id="KW-1185">Reference proteome</keyword>
<feature type="compositionally biased region" description="Basic and acidic residues" evidence="5">
    <location>
        <begin position="832"/>
        <end position="849"/>
    </location>
</feature>
<feature type="region of interest" description="Disordered" evidence="5">
    <location>
        <begin position="1278"/>
        <end position="1337"/>
    </location>
</feature>
<comment type="caution">
    <text evidence="8">The sequence shown here is derived from an EMBL/GenBank/DDBJ whole genome shotgun (WGS) entry which is preliminary data.</text>
</comment>
<name>A0A2A9MGG3_BESBE</name>
<evidence type="ECO:0000313" key="8">
    <source>
        <dbReference type="EMBL" id="PFH34482.1"/>
    </source>
</evidence>
<dbReference type="PROSITE" id="PS50089">
    <property type="entry name" value="ZF_RING_2"/>
    <property type="match status" value="1"/>
</dbReference>
<evidence type="ECO:0000256" key="3">
    <source>
        <dbReference type="ARBA" id="ARBA00022833"/>
    </source>
</evidence>
<gene>
    <name evidence="8" type="ORF">BESB_065130</name>
</gene>
<dbReference type="SMART" id="SM00184">
    <property type="entry name" value="RING"/>
    <property type="match status" value="1"/>
</dbReference>
<feature type="region of interest" description="Disordered" evidence="5">
    <location>
        <begin position="63"/>
        <end position="105"/>
    </location>
</feature>
<feature type="compositionally biased region" description="Gly residues" evidence="5">
    <location>
        <begin position="2128"/>
        <end position="2143"/>
    </location>
</feature>
<reference evidence="8 9" key="1">
    <citation type="submission" date="2017-09" db="EMBL/GenBank/DDBJ databases">
        <title>Genome sequencing of Besnoitia besnoiti strain Bb-Ger1.</title>
        <authorList>
            <person name="Schares G."/>
            <person name="Venepally P."/>
            <person name="Lorenzi H.A."/>
        </authorList>
    </citation>
    <scope>NUCLEOTIDE SEQUENCE [LARGE SCALE GENOMIC DNA]</scope>
    <source>
        <strain evidence="8 9">Bb-Ger1</strain>
    </source>
</reference>
<accession>A0A2A9MGG3</accession>
<dbReference type="InterPro" id="IPR013083">
    <property type="entry name" value="Znf_RING/FYVE/PHD"/>
</dbReference>
<dbReference type="SUPFAM" id="SSF57850">
    <property type="entry name" value="RING/U-box"/>
    <property type="match status" value="1"/>
</dbReference>
<feature type="region of interest" description="Disordered" evidence="5">
    <location>
        <begin position="1739"/>
        <end position="1778"/>
    </location>
</feature>
<feature type="compositionally biased region" description="Polar residues" evidence="5">
    <location>
        <begin position="2116"/>
        <end position="2126"/>
    </location>
</feature>
<dbReference type="InterPro" id="IPR019786">
    <property type="entry name" value="Zinc_finger_PHD-type_CS"/>
</dbReference>
<feature type="compositionally biased region" description="Polar residues" evidence="5">
    <location>
        <begin position="1828"/>
        <end position="1845"/>
    </location>
</feature>
<feature type="compositionally biased region" description="Basic residues" evidence="5">
    <location>
        <begin position="2014"/>
        <end position="2033"/>
    </location>
</feature>
<dbReference type="PROSITE" id="PS01359">
    <property type="entry name" value="ZF_PHD_1"/>
    <property type="match status" value="1"/>
</dbReference>
<feature type="compositionally biased region" description="Low complexity" evidence="5">
    <location>
        <begin position="318"/>
        <end position="332"/>
    </location>
</feature>
<organism evidence="8 9">
    <name type="scientific">Besnoitia besnoiti</name>
    <name type="common">Apicomplexan protozoan</name>
    <dbReference type="NCBI Taxonomy" id="94643"/>
    <lineage>
        <taxon>Eukaryota</taxon>
        <taxon>Sar</taxon>
        <taxon>Alveolata</taxon>
        <taxon>Apicomplexa</taxon>
        <taxon>Conoidasida</taxon>
        <taxon>Coccidia</taxon>
        <taxon>Eucoccidiorida</taxon>
        <taxon>Eimeriorina</taxon>
        <taxon>Sarcocystidae</taxon>
        <taxon>Besnoitia</taxon>
    </lineage>
</organism>
<dbReference type="GeneID" id="40311441"/>
<feature type="region of interest" description="Disordered" evidence="5">
    <location>
        <begin position="1072"/>
        <end position="1091"/>
    </location>
</feature>
<keyword evidence="3" id="KW-0862">Zinc</keyword>
<feature type="compositionally biased region" description="Basic and acidic residues" evidence="5">
    <location>
        <begin position="303"/>
        <end position="314"/>
    </location>
</feature>
<dbReference type="InterPro" id="IPR001841">
    <property type="entry name" value="Znf_RING"/>
</dbReference>
<keyword evidence="1" id="KW-0479">Metal-binding</keyword>
<feature type="compositionally biased region" description="Basic and acidic residues" evidence="5">
    <location>
        <begin position="1051"/>
        <end position="1061"/>
    </location>
</feature>
<evidence type="ECO:0000313" key="9">
    <source>
        <dbReference type="Proteomes" id="UP000224006"/>
    </source>
</evidence>
<evidence type="ECO:0000259" key="6">
    <source>
        <dbReference type="PROSITE" id="PS50016"/>
    </source>
</evidence>
<feature type="region of interest" description="Disordered" evidence="5">
    <location>
        <begin position="646"/>
        <end position="692"/>
    </location>
</feature>
<feature type="region of interest" description="Disordered" evidence="5">
    <location>
        <begin position="769"/>
        <end position="796"/>
    </location>
</feature>
<dbReference type="PROSITE" id="PS50016">
    <property type="entry name" value="ZF_PHD_2"/>
    <property type="match status" value="1"/>
</dbReference>
<feature type="compositionally biased region" description="Low complexity" evidence="5">
    <location>
        <begin position="1323"/>
        <end position="1337"/>
    </location>
</feature>
<feature type="region of interest" description="Disordered" evidence="5">
    <location>
        <begin position="482"/>
        <end position="517"/>
    </location>
</feature>